<feature type="coiled-coil region" evidence="1">
    <location>
        <begin position="177"/>
        <end position="204"/>
    </location>
</feature>
<organism evidence="3 4">
    <name type="scientific">Euplotes crassus</name>
    <dbReference type="NCBI Taxonomy" id="5936"/>
    <lineage>
        <taxon>Eukaryota</taxon>
        <taxon>Sar</taxon>
        <taxon>Alveolata</taxon>
        <taxon>Ciliophora</taxon>
        <taxon>Intramacronucleata</taxon>
        <taxon>Spirotrichea</taxon>
        <taxon>Hypotrichia</taxon>
        <taxon>Euplotida</taxon>
        <taxon>Euplotidae</taxon>
        <taxon>Moneuplotes</taxon>
    </lineage>
</organism>
<dbReference type="Proteomes" id="UP001295684">
    <property type="component" value="Unassembled WGS sequence"/>
</dbReference>
<evidence type="ECO:0000256" key="2">
    <source>
        <dbReference type="SAM" id="MobiDB-lite"/>
    </source>
</evidence>
<feature type="compositionally biased region" description="Basic and acidic residues" evidence="2">
    <location>
        <begin position="343"/>
        <end position="353"/>
    </location>
</feature>
<evidence type="ECO:0000313" key="3">
    <source>
        <dbReference type="EMBL" id="CAI2360725.1"/>
    </source>
</evidence>
<keyword evidence="4" id="KW-1185">Reference proteome</keyword>
<evidence type="ECO:0000256" key="1">
    <source>
        <dbReference type="SAM" id="Coils"/>
    </source>
</evidence>
<name>A0AAD1U3G0_EUPCR</name>
<feature type="coiled-coil region" evidence="1">
    <location>
        <begin position="264"/>
        <end position="291"/>
    </location>
</feature>
<protein>
    <submittedName>
        <fullName evidence="3">Uncharacterized protein</fullName>
    </submittedName>
</protein>
<comment type="caution">
    <text evidence="3">The sequence shown here is derived from an EMBL/GenBank/DDBJ whole genome shotgun (WGS) entry which is preliminary data.</text>
</comment>
<feature type="region of interest" description="Disordered" evidence="2">
    <location>
        <begin position="389"/>
        <end position="412"/>
    </location>
</feature>
<proteinExistence type="predicted"/>
<dbReference type="EMBL" id="CAMPGE010001920">
    <property type="protein sequence ID" value="CAI2360725.1"/>
    <property type="molecule type" value="Genomic_DNA"/>
</dbReference>
<keyword evidence="1" id="KW-0175">Coiled coil</keyword>
<evidence type="ECO:0000313" key="4">
    <source>
        <dbReference type="Proteomes" id="UP001295684"/>
    </source>
</evidence>
<feature type="compositionally biased region" description="Polar residues" evidence="2">
    <location>
        <begin position="389"/>
        <end position="410"/>
    </location>
</feature>
<dbReference type="AlphaFoldDB" id="A0AAD1U3G0"/>
<accession>A0AAD1U3G0</accession>
<sequence length="443" mass="51284">MKLLDGILKYAKTEDAKSAQKKRSKVLSTSRVNTKTGAVVTTLSPGPESCIKTYIKSNTGRNYQQNLNTICRMQRKGNDTRSYIKLIRNKRLYDEHNPSMPSKRERYKRNLRRSKTLNPDAAKVKRDRICSVGMHDYGPSARNVLIDPKALVKKISEFKIIPYNSKKFIKKVVSECKKSHEERLKRINRTMSTLNQRKNSIERNYNNFLLSKPTEKSQIQNLSNFIKVKKAFLKNYLKMPLKRLNLDTFEFSNEISEGWGPPPLELFEKSIERLRNENNTSVEEIQKSIKAVKLQNKSYFRKPISLENLYKLQKKEDEELEGNSSKKSKSRKVKGGKAKSIVKVKEKSEKKNLKEDYRPQMHEKAISQIIDKKTKLVNSKSRPVLNPMFSKSNNFSQKHVKHNQSSNQIENKIPRNDLLRLKKAALAAQGAKLFMPQNPSSPQ</sequence>
<reference evidence="3" key="1">
    <citation type="submission" date="2023-07" db="EMBL/GenBank/DDBJ databases">
        <authorList>
            <consortium name="AG Swart"/>
            <person name="Singh M."/>
            <person name="Singh A."/>
            <person name="Seah K."/>
            <person name="Emmerich C."/>
        </authorList>
    </citation>
    <scope>NUCLEOTIDE SEQUENCE</scope>
    <source>
        <strain evidence="3">DP1</strain>
    </source>
</reference>
<gene>
    <name evidence="3" type="ORF">ECRASSUSDP1_LOCUS2030</name>
</gene>
<feature type="compositionally biased region" description="Basic residues" evidence="2">
    <location>
        <begin position="326"/>
        <end position="342"/>
    </location>
</feature>
<feature type="region of interest" description="Disordered" evidence="2">
    <location>
        <begin position="315"/>
        <end position="353"/>
    </location>
</feature>